<proteinExistence type="predicted"/>
<dbReference type="AlphaFoldDB" id="A0A0F8YBL7"/>
<name>A0A0F8YBL7_9ZZZZ</name>
<reference evidence="1" key="1">
    <citation type="journal article" date="2015" name="Nature">
        <title>Complex archaea that bridge the gap between prokaryotes and eukaryotes.</title>
        <authorList>
            <person name="Spang A."/>
            <person name="Saw J.H."/>
            <person name="Jorgensen S.L."/>
            <person name="Zaremba-Niedzwiedzka K."/>
            <person name="Martijn J."/>
            <person name="Lind A.E."/>
            <person name="van Eijk R."/>
            <person name="Schleper C."/>
            <person name="Guy L."/>
            <person name="Ettema T.J."/>
        </authorList>
    </citation>
    <scope>NUCLEOTIDE SEQUENCE</scope>
</reference>
<sequence length="28" mass="3233">MARRKRQLRLLGDKEPETAALFTSAEFP</sequence>
<gene>
    <name evidence="1" type="ORF">LCGC14_3114150</name>
</gene>
<evidence type="ECO:0000313" key="1">
    <source>
        <dbReference type="EMBL" id="KKK51519.1"/>
    </source>
</evidence>
<protein>
    <submittedName>
        <fullName evidence="1">Uncharacterized protein</fullName>
    </submittedName>
</protein>
<accession>A0A0F8YBL7</accession>
<dbReference type="EMBL" id="LAZR01067474">
    <property type="protein sequence ID" value="KKK51519.1"/>
    <property type="molecule type" value="Genomic_DNA"/>
</dbReference>
<organism evidence="1">
    <name type="scientific">marine sediment metagenome</name>
    <dbReference type="NCBI Taxonomy" id="412755"/>
    <lineage>
        <taxon>unclassified sequences</taxon>
        <taxon>metagenomes</taxon>
        <taxon>ecological metagenomes</taxon>
    </lineage>
</organism>
<comment type="caution">
    <text evidence="1">The sequence shown here is derived from an EMBL/GenBank/DDBJ whole genome shotgun (WGS) entry which is preliminary data.</text>
</comment>
<feature type="non-terminal residue" evidence="1">
    <location>
        <position position="28"/>
    </location>
</feature>